<evidence type="ECO:0000313" key="2">
    <source>
        <dbReference type="Proteomes" id="UP000075288"/>
    </source>
</evidence>
<evidence type="ECO:0000313" key="1">
    <source>
        <dbReference type="EMBL" id="KYC64486.1"/>
    </source>
</evidence>
<proteinExistence type="predicted"/>
<sequence>MFIHSPLILCKKYIKYIGGTLDAEFATLFFFYRPRLFKKELTATAFDCIMFSMISK</sequence>
<name>A0A150K4W7_HEYCO</name>
<organism evidence="1 2">
    <name type="scientific">Heyndrickxia coagulans</name>
    <name type="common">Weizmannia coagulans</name>
    <dbReference type="NCBI Taxonomy" id="1398"/>
    <lineage>
        <taxon>Bacteria</taxon>
        <taxon>Bacillati</taxon>
        <taxon>Bacillota</taxon>
        <taxon>Bacilli</taxon>
        <taxon>Bacillales</taxon>
        <taxon>Bacillaceae</taxon>
        <taxon>Heyndrickxia</taxon>
    </lineage>
</organism>
<dbReference type="EMBL" id="LQYG01000027">
    <property type="protein sequence ID" value="KYC64486.1"/>
    <property type="molecule type" value="Genomic_DNA"/>
</dbReference>
<dbReference type="AlphaFoldDB" id="A0A150K4W7"/>
<dbReference type="Proteomes" id="UP000075288">
    <property type="component" value="Unassembled WGS sequence"/>
</dbReference>
<protein>
    <submittedName>
        <fullName evidence="1">Uncharacterized protein</fullName>
    </submittedName>
</protein>
<accession>A0A150K4W7</accession>
<comment type="caution">
    <text evidence="1">The sequence shown here is derived from an EMBL/GenBank/DDBJ whole genome shotgun (WGS) entry which is preliminary data.</text>
</comment>
<gene>
    <name evidence="1" type="ORF">B4098_3194</name>
</gene>
<reference evidence="1 2" key="1">
    <citation type="submission" date="2016-01" db="EMBL/GenBank/DDBJ databases">
        <title>Genome Sequences of Twelve Sporeforming Bacillus Species Isolated from Foods.</title>
        <authorList>
            <person name="Berendsen E.M."/>
            <person name="Wells-Bennik M.H."/>
            <person name="Krawcyk A.O."/>
            <person name="De Jong A."/>
            <person name="Holsappel S."/>
            <person name="Eijlander R.T."/>
            <person name="Kuipers O.P."/>
        </authorList>
    </citation>
    <scope>NUCLEOTIDE SEQUENCE [LARGE SCALE GENOMIC DNA]</scope>
    <source>
        <strain evidence="1 2">B4098</strain>
    </source>
</reference>